<keyword evidence="2" id="KW-0808">Transferase</keyword>
<dbReference type="RefSeq" id="WP_311503111.1">
    <property type="nucleotide sequence ID" value="NZ_JAVRHK010000005.1"/>
</dbReference>
<evidence type="ECO:0000313" key="3">
    <source>
        <dbReference type="Proteomes" id="UP001262582"/>
    </source>
</evidence>
<dbReference type="InterPro" id="IPR029063">
    <property type="entry name" value="SAM-dependent_MTases_sf"/>
</dbReference>
<gene>
    <name evidence="2" type="ORF">RM539_09285</name>
</gene>
<dbReference type="SUPFAM" id="SSF53335">
    <property type="entry name" value="S-adenosyl-L-methionine-dependent methyltransferases"/>
    <property type="match status" value="1"/>
</dbReference>
<keyword evidence="2" id="KW-0489">Methyltransferase</keyword>
<evidence type="ECO:0000259" key="1">
    <source>
        <dbReference type="Pfam" id="PF13649"/>
    </source>
</evidence>
<comment type="caution">
    <text evidence="2">The sequence shown here is derived from an EMBL/GenBank/DDBJ whole genome shotgun (WGS) entry which is preliminary data.</text>
</comment>
<dbReference type="EC" id="2.1.-.-" evidence="2"/>
<keyword evidence="3" id="KW-1185">Reference proteome</keyword>
<accession>A0ABU3D5F5</accession>
<feature type="domain" description="Methyltransferase" evidence="1">
    <location>
        <begin position="64"/>
        <end position="154"/>
    </location>
</feature>
<reference evidence="2 3" key="1">
    <citation type="submission" date="2023-09" db="EMBL/GenBank/DDBJ databases">
        <authorList>
            <person name="Rey-Velasco X."/>
        </authorList>
    </citation>
    <scope>NUCLEOTIDE SEQUENCE [LARGE SCALE GENOMIC DNA]</scope>
    <source>
        <strain evidence="2 3">F117</strain>
    </source>
</reference>
<dbReference type="PANTHER" id="PTHR43464">
    <property type="entry name" value="METHYLTRANSFERASE"/>
    <property type="match status" value="1"/>
</dbReference>
<protein>
    <submittedName>
        <fullName evidence="2">Class I SAM-dependent methyltransferase</fullName>
        <ecNumber evidence="2">2.1.-.-</ecNumber>
    </submittedName>
</protein>
<sequence>MNKTQKDIFGMAILAYYHHQDESDIIVHSPDFDDDIIPVSYLFREFCDMPPIEKTALKNCYGKVLDVGCGAGSHALYLQNNRKLKVTGIDTSKGTVEIAAERGLRDVRHLDFFKLKNEKFDTLLMLMNGTGIISNLRNLNSFFSHIRTLLLPGGQLLIDSSDLSYLRDDEDEEEPGEKYIGEIRFQLSYKGDQSESFDWLYIDFESLKYIAGYNNFDCELLKKGRHYDYLARLQPKMK</sequence>
<name>A0ABU3D5F5_9FLAO</name>
<dbReference type="GO" id="GO:0008168">
    <property type="term" value="F:methyltransferase activity"/>
    <property type="evidence" value="ECO:0007669"/>
    <property type="project" value="UniProtKB-KW"/>
</dbReference>
<dbReference type="Gene3D" id="3.40.50.150">
    <property type="entry name" value="Vaccinia Virus protein VP39"/>
    <property type="match status" value="1"/>
</dbReference>
<dbReference type="InterPro" id="IPR041698">
    <property type="entry name" value="Methyltransf_25"/>
</dbReference>
<dbReference type="EMBL" id="JAVRHK010000005">
    <property type="protein sequence ID" value="MDT0676769.1"/>
    <property type="molecule type" value="Genomic_DNA"/>
</dbReference>
<proteinExistence type="predicted"/>
<organism evidence="2 3">
    <name type="scientific">Autumnicola musiva</name>
    <dbReference type="NCBI Taxonomy" id="3075589"/>
    <lineage>
        <taxon>Bacteria</taxon>
        <taxon>Pseudomonadati</taxon>
        <taxon>Bacteroidota</taxon>
        <taxon>Flavobacteriia</taxon>
        <taxon>Flavobacteriales</taxon>
        <taxon>Flavobacteriaceae</taxon>
        <taxon>Autumnicola</taxon>
    </lineage>
</organism>
<dbReference type="Pfam" id="PF13649">
    <property type="entry name" value="Methyltransf_25"/>
    <property type="match status" value="1"/>
</dbReference>
<dbReference type="GO" id="GO:0032259">
    <property type="term" value="P:methylation"/>
    <property type="evidence" value="ECO:0007669"/>
    <property type="project" value="UniProtKB-KW"/>
</dbReference>
<dbReference type="Proteomes" id="UP001262582">
    <property type="component" value="Unassembled WGS sequence"/>
</dbReference>
<evidence type="ECO:0000313" key="2">
    <source>
        <dbReference type="EMBL" id="MDT0676769.1"/>
    </source>
</evidence>
<dbReference type="CDD" id="cd02440">
    <property type="entry name" value="AdoMet_MTases"/>
    <property type="match status" value="1"/>
</dbReference>